<gene>
    <name evidence="2" type="ORF">SE17_04550</name>
</gene>
<evidence type="ECO:0000313" key="2">
    <source>
        <dbReference type="EMBL" id="KPV54312.1"/>
    </source>
</evidence>
<keyword evidence="3" id="KW-1185">Reference proteome</keyword>
<feature type="transmembrane region" description="Helical" evidence="1">
    <location>
        <begin position="21"/>
        <end position="43"/>
    </location>
</feature>
<proteinExistence type="predicted"/>
<keyword evidence="1" id="KW-1133">Transmembrane helix</keyword>
<comment type="caution">
    <text evidence="2">The sequence shown here is derived from an EMBL/GenBank/DDBJ whole genome shotgun (WGS) entry which is preliminary data.</text>
</comment>
<keyword evidence="1" id="KW-0812">Transmembrane</keyword>
<dbReference type="Proteomes" id="UP000050509">
    <property type="component" value="Unassembled WGS sequence"/>
</dbReference>
<evidence type="ECO:0000256" key="1">
    <source>
        <dbReference type="SAM" id="Phobius"/>
    </source>
</evidence>
<dbReference type="EMBL" id="LJCR01000076">
    <property type="protein sequence ID" value="KPV54312.1"/>
    <property type="molecule type" value="Genomic_DNA"/>
</dbReference>
<feature type="transmembrane region" description="Helical" evidence="1">
    <location>
        <begin position="154"/>
        <end position="172"/>
    </location>
</feature>
<organism evidence="2 3">
    <name type="scientific">Kouleothrix aurantiaca</name>
    <dbReference type="NCBI Taxonomy" id="186479"/>
    <lineage>
        <taxon>Bacteria</taxon>
        <taxon>Bacillati</taxon>
        <taxon>Chloroflexota</taxon>
        <taxon>Chloroflexia</taxon>
        <taxon>Chloroflexales</taxon>
        <taxon>Roseiflexineae</taxon>
        <taxon>Roseiflexaceae</taxon>
        <taxon>Kouleothrix</taxon>
    </lineage>
</organism>
<feature type="transmembrane region" description="Helical" evidence="1">
    <location>
        <begin position="49"/>
        <end position="66"/>
    </location>
</feature>
<reference evidence="2 3" key="1">
    <citation type="submission" date="2015-09" db="EMBL/GenBank/DDBJ databases">
        <title>Draft genome sequence of Kouleothrix aurantiaca JCM 19913.</title>
        <authorList>
            <person name="Hemp J."/>
        </authorList>
    </citation>
    <scope>NUCLEOTIDE SEQUENCE [LARGE SCALE GENOMIC DNA]</scope>
    <source>
        <strain evidence="2 3">COM-B</strain>
    </source>
</reference>
<name>A0A0P9HHM9_9CHLR</name>
<keyword evidence="1" id="KW-0472">Membrane</keyword>
<dbReference type="AlphaFoldDB" id="A0A0P9HHM9"/>
<sequence>MATNNINLQKFMSAQFNAAKWYLNLASWCSITVLAMDLFVLFTEQFQKTIALAAAVLVIASVLCLWRSQRLKDTAEVLLRRFELYKGLSWPVSPREISDLVATAPQSVKTAARSGDGSDTYFTSTRQETPKRLLENLTESAWWTKHQARRVSNILFGFSILVGILAVVTLIVSLQNASTLSQDFAENIAKAVIAIIVFLFTAGYIRLAFDYLLLAQEATKAEERACQLLEKPNVTEVEAIQCAHDYQLARAAAPLLPTWLWKLMQNELNQLWKERTEQSR</sequence>
<accession>A0A0P9HHM9</accession>
<protein>
    <submittedName>
        <fullName evidence="2">Uncharacterized protein</fullName>
    </submittedName>
</protein>
<evidence type="ECO:0000313" key="3">
    <source>
        <dbReference type="Proteomes" id="UP000050509"/>
    </source>
</evidence>
<feature type="transmembrane region" description="Helical" evidence="1">
    <location>
        <begin position="192"/>
        <end position="214"/>
    </location>
</feature>